<evidence type="ECO:0000313" key="2">
    <source>
        <dbReference type="EMBL" id="KFM68953.1"/>
    </source>
</evidence>
<name>A0A087TV14_STEMI</name>
<dbReference type="Proteomes" id="UP000054359">
    <property type="component" value="Unassembled WGS sequence"/>
</dbReference>
<protein>
    <submittedName>
        <fullName evidence="2">Uncharacterized protein</fullName>
    </submittedName>
</protein>
<evidence type="ECO:0000313" key="3">
    <source>
        <dbReference type="Proteomes" id="UP000054359"/>
    </source>
</evidence>
<reference evidence="2 3" key="1">
    <citation type="submission" date="2013-11" db="EMBL/GenBank/DDBJ databases">
        <title>Genome sequencing of Stegodyphus mimosarum.</title>
        <authorList>
            <person name="Bechsgaard J."/>
        </authorList>
    </citation>
    <scope>NUCLEOTIDE SEQUENCE [LARGE SCALE GENOMIC DNA]</scope>
</reference>
<keyword evidence="3" id="KW-1185">Reference proteome</keyword>
<evidence type="ECO:0000256" key="1">
    <source>
        <dbReference type="SAM" id="MobiDB-lite"/>
    </source>
</evidence>
<organism evidence="2 3">
    <name type="scientific">Stegodyphus mimosarum</name>
    <name type="common">African social velvet spider</name>
    <dbReference type="NCBI Taxonomy" id="407821"/>
    <lineage>
        <taxon>Eukaryota</taxon>
        <taxon>Metazoa</taxon>
        <taxon>Ecdysozoa</taxon>
        <taxon>Arthropoda</taxon>
        <taxon>Chelicerata</taxon>
        <taxon>Arachnida</taxon>
        <taxon>Araneae</taxon>
        <taxon>Araneomorphae</taxon>
        <taxon>Entelegynae</taxon>
        <taxon>Eresoidea</taxon>
        <taxon>Eresidae</taxon>
        <taxon>Stegodyphus</taxon>
    </lineage>
</organism>
<feature type="non-terminal residue" evidence="2">
    <location>
        <position position="186"/>
    </location>
</feature>
<gene>
    <name evidence="2" type="ORF">X975_03223</name>
</gene>
<sequence>MFGTPEMTFSPISSTSEANLSPTYSKPAAISSPMLDDVEEPVSVGESNSVSRVEMISSVLTVKAILSSTYSCPAEISSSTLEIVVAFSSNLSVVHKIETSYFPAVSERSASVFSPVGSLEDKIVIRPSSPVMTGENLPVYFVIMSTSKSSVFLLLRAFFCMRSNPSPPFAMYVFITTWYTLSSSNG</sequence>
<dbReference type="EMBL" id="KK116855">
    <property type="protein sequence ID" value="KFM68953.1"/>
    <property type="molecule type" value="Genomic_DNA"/>
</dbReference>
<feature type="compositionally biased region" description="Polar residues" evidence="1">
    <location>
        <begin position="10"/>
        <end position="22"/>
    </location>
</feature>
<accession>A0A087TV14</accession>
<feature type="region of interest" description="Disordered" evidence="1">
    <location>
        <begin position="1"/>
        <end position="22"/>
    </location>
</feature>
<dbReference type="AlphaFoldDB" id="A0A087TV14"/>
<proteinExistence type="predicted"/>